<feature type="region of interest" description="Disordered" evidence="6">
    <location>
        <begin position="185"/>
        <end position="211"/>
    </location>
</feature>
<dbReference type="PROSITE" id="PS00737">
    <property type="entry name" value="THIOLASE_2"/>
    <property type="match status" value="1"/>
</dbReference>
<dbReference type="PROSITE" id="PS00099">
    <property type="entry name" value="THIOLASE_3"/>
    <property type="match status" value="1"/>
</dbReference>
<gene>
    <name evidence="8" type="ORF">Salat_0282500</name>
</gene>
<dbReference type="FunFam" id="3.40.47.10:FF:000007">
    <property type="entry name" value="acetyl-CoA acetyltransferase, mitochondrial"/>
    <property type="match status" value="1"/>
</dbReference>
<dbReference type="EMBL" id="JACGWO010000001">
    <property type="protein sequence ID" value="KAK4439476.1"/>
    <property type="molecule type" value="Genomic_DNA"/>
</dbReference>
<feature type="region of interest" description="Disordered" evidence="6">
    <location>
        <begin position="1"/>
        <end position="34"/>
    </location>
</feature>
<evidence type="ECO:0000259" key="7">
    <source>
        <dbReference type="PROSITE" id="PS51471"/>
    </source>
</evidence>
<accession>A0AAE2CYN5</accession>
<dbReference type="SUPFAM" id="SSF51197">
    <property type="entry name" value="Clavaminate synthase-like"/>
    <property type="match status" value="1"/>
</dbReference>
<comment type="similarity">
    <text evidence="2">Belongs to the thiolase-like superfamily. Thiolase family.</text>
</comment>
<dbReference type="InterPro" id="IPR020613">
    <property type="entry name" value="Thiolase_CS"/>
</dbReference>
<dbReference type="InterPro" id="IPR020617">
    <property type="entry name" value="Thiolase_C"/>
</dbReference>
<keyword evidence="3" id="KW-0808">Transferase</keyword>
<dbReference type="InterPro" id="IPR002155">
    <property type="entry name" value="Thiolase"/>
</dbReference>
<keyword evidence="9" id="KW-1185">Reference proteome</keyword>
<comment type="similarity">
    <text evidence="1">Belongs to the alkB family.</text>
</comment>
<dbReference type="InterPro" id="IPR016039">
    <property type="entry name" value="Thiolase-like"/>
</dbReference>
<protein>
    <submittedName>
        <fullName evidence="8">Acetyl-CoA acetyltransferase, cytosolic 2</fullName>
    </submittedName>
</protein>
<dbReference type="PANTHER" id="PTHR18919">
    <property type="entry name" value="ACETYL-COA C-ACYLTRANSFERASE"/>
    <property type="match status" value="1"/>
</dbReference>
<evidence type="ECO:0000313" key="8">
    <source>
        <dbReference type="EMBL" id="KAK4439476.1"/>
    </source>
</evidence>
<dbReference type="InterPro" id="IPR020616">
    <property type="entry name" value="Thiolase_N"/>
</dbReference>
<dbReference type="GO" id="GO:0005739">
    <property type="term" value="C:mitochondrion"/>
    <property type="evidence" value="ECO:0007669"/>
    <property type="project" value="TreeGrafter"/>
</dbReference>
<dbReference type="Gene3D" id="3.40.47.10">
    <property type="match status" value="1"/>
</dbReference>
<name>A0AAE2CYN5_9LAMI</name>
<evidence type="ECO:0000256" key="1">
    <source>
        <dbReference type="ARBA" id="ARBA00007879"/>
    </source>
</evidence>
<comment type="caution">
    <text evidence="8">The sequence shown here is derived from an EMBL/GenBank/DDBJ whole genome shotgun (WGS) entry which is preliminary data.</text>
</comment>
<dbReference type="FunFam" id="2.60.120.590:FF:000015">
    <property type="entry name" value="DNA oxidative demethylase ALKBH2"/>
    <property type="match status" value="1"/>
</dbReference>
<dbReference type="PROSITE" id="PS51471">
    <property type="entry name" value="FE2OG_OXY"/>
    <property type="match status" value="1"/>
</dbReference>
<dbReference type="Pfam" id="PF00108">
    <property type="entry name" value="Thiolase_N"/>
    <property type="match status" value="1"/>
</dbReference>
<dbReference type="NCBIfam" id="TIGR01930">
    <property type="entry name" value="AcCoA-C-Actrans"/>
    <property type="match status" value="1"/>
</dbReference>
<reference evidence="8" key="1">
    <citation type="submission" date="2020-06" db="EMBL/GenBank/DDBJ databases">
        <authorList>
            <person name="Li T."/>
            <person name="Hu X."/>
            <person name="Zhang T."/>
            <person name="Song X."/>
            <person name="Zhang H."/>
            <person name="Dai N."/>
            <person name="Sheng W."/>
            <person name="Hou X."/>
            <person name="Wei L."/>
        </authorList>
    </citation>
    <scope>NUCLEOTIDE SEQUENCE</scope>
    <source>
        <strain evidence="8">3651</strain>
        <tissue evidence="8">Leaf</tissue>
    </source>
</reference>
<dbReference type="GO" id="GO:0006635">
    <property type="term" value="P:fatty acid beta-oxidation"/>
    <property type="evidence" value="ECO:0007669"/>
    <property type="project" value="TreeGrafter"/>
</dbReference>
<dbReference type="Pfam" id="PF02803">
    <property type="entry name" value="Thiolase_C"/>
    <property type="match status" value="1"/>
</dbReference>
<dbReference type="AlphaFoldDB" id="A0AAE2CYN5"/>
<dbReference type="SUPFAM" id="SSF53901">
    <property type="entry name" value="Thiolase-like"/>
    <property type="match status" value="2"/>
</dbReference>
<evidence type="ECO:0000256" key="3">
    <source>
        <dbReference type="ARBA" id="ARBA00022679"/>
    </source>
</evidence>
<dbReference type="InterPro" id="IPR005123">
    <property type="entry name" value="Oxoglu/Fe-dep_dioxygenase_dom"/>
</dbReference>
<dbReference type="Pfam" id="PF13532">
    <property type="entry name" value="2OG-FeII_Oxy_2"/>
    <property type="match status" value="1"/>
</dbReference>
<feature type="compositionally biased region" description="Basic and acidic residues" evidence="6">
    <location>
        <begin position="8"/>
        <end position="34"/>
    </location>
</feature>
<dbReference type="CDD" id="cd00751">
    <property type="entry name" value="thiolase"/>
    <property type="match status" value="1"/>
</dbReference>
<dbReference type="GO" id="GO:0003985">
    <property type="term" value="F:acetyl-CoA C-acetyltransferase activity"/>
    <property type="evidence" value="ECO:0007669"/>
    <property type="project" value="UniProtKB-EC"/>
</dbReference>
<comment type="catalytic activity">
    <reaction evidence="5">
        <text>2 acetyl-CoA = acetoacetyl-CoA + CoA</text>
        <dbReference type="Rhea" id="RHEA:21036"/>
        <dbReference type="ChEBI" id="CHEBI:57286"/>
        <dbReference type="ChEBI" id="CHEBI:57287"/>
        <dbReference type="ChEBI" id="CHEBI:57288"/>
        <dbReference type="EC" id="2.3.1.9"/>
    </reaction>
    <physiologicalReaction direction="left-to-right" evidence="5">
        <dbReference type="Rhea" id="RHEA:21037"/>
    </physiologicalReaction>
</comment>
<evidence type="ECO:0000256" key="5">
    <source>
        <dbReference type="ARBA" id="ARBA00052235"/>
    </source>
</evidence>
<dbReference type="InterPro" id="IPR027450">
    <property type="entry name" value="AlkB-like"/>
</dbReference>
<evidence type="ECO:0000256" key="2">
    <source>
        <dbReference type="ARBA" id="ARBA00010982"/>
    </source>
</evidence>
<keyword evidence="4" id="KW-0012">Acyltransferase</keyword>
<dbReference type="Gene3D" id="2.60.120.590">
    <property type="entry name" value="Alpha-ketoglutarate-dependent dioxygenase AlkB-like"/>
    <property type="match status" value="1"/>
</dbReference>
<evidence type="ECO:0000256" key="4">
    <source>
        <dbReference type="ARBA" id="ARBA00023315"/>
    </source>
</evidence>
<dbReference type="InterPro" id="IPR037151">
    <property type="entry name" value="AlkB-like_sf"/>
</dbReference>
<dbReference type="Proteomes" id="UP001293254">
    <property type="component" value="Unassembled WGS sequence"/>
</dbReference>
<reference evidence="8" key="2">
    <citation type="journal article" date="2024" name="Plant">
        <title>Genomic evolution and insights into agronomic trait innovations of Sesamum species.</title>
        <authorList>
            <person name="Miao H."/>
            <person name="Wang L."/>
            <person name="Qu L."/>
            <person name="Liu H."/>
            <person name="Sun Y."/>
            <person name="Le M."/>
            <person name="Wang Q."/>
            <person name="Wei S."/>
            <person name="Zheng Y."/>
            <person name="Lin W."/>
            <person name="Duan Y."/>
            <person name="Cao H."/>
            <person name="Xiong S."/>
            <person name="Wang X."/>
            <person name="Wei L."/>
            <person name="Li C."/>
            <person name="Ma Q."/>
            <person name="Ju M."/>
            <person name="Zhao R."/>
            <person name="Li G."/>
            <person name="Mu C."/>
            <person name="Tian Q."/>
            <person name="Mei H."/>
            <person name="Zhang T."/>
            <person name="Gao T."/>
            <person name="Zhang H."/>
        </authorList>
    </citation>
    <scope>NUCLEOTIDE SEQUENCE</scope>
    <source>
        <strain evidence="8">3651</strain>
    </source>
</reference>
<evidence type="ECO:0000313" key="9">
    <source>
        <dbReference type="Proteomes" id="UP001293254"/>
    </source>
</evidence>
<proteinExistence type="inferred from homology"/>
<organism evidence="8 9">
    <name type="scientific">Sesamum alatum</name>
    <dbReference type="NCBI Taxonomy" id="300844"/>
    <lineage>
        <taxon>Eukaryota</taxon>
        <taxon>Viridiplantae</taxon>
        <taxon>Streptophyta</taxon>
        <taxon>Embryophyta</taxon>
        <taxon>Tracheophyta</taxon>
        <taxon>Spermatophyta</taxon>
        <taxon>Magnoliopsida</taxon>
        <taxon>eudicotyledons</taxon>
        <taxon>Gunneridae</taxon>
        <taxon>Pentapetalae</taxon>
        <taxon>asterids</taxon>
        <taxon>lamiids</taxon>
        <taxon>Lamiales</taxon>
        <taxon>Pedaliaceae</taxon>
        <taxon>Sesamum</taxon>
    </lineage>
</organism>
<evidence type="ECO:0000256" key="6">
    <source>
        <dbReference type="SAM" id="MobiDB-lite"/>
    </source>
</evidence>
<sequence length="701" mass="75027">MSGSLLKLRTEHDAIDDPGKGKAPDPENATADKPKKAVVVDLGNESEVLHMQRFISYQDSWKYFDYLDKNIPWTRPSITVFARSHVQPRDTCYVASEGLTQLAYSGYQPHAYSWDEFPPLKEILDLVHKVLPGSSFNSLLLNRYKGGNDYVGWHADDEKLYGPTPQIASVSFGCERDFLLKKKPSKTVQVKSTGRNEGEPPSKRSKKLNSSDQHTFLLKHGSLLVMSGYTQRDWLHSVPKRAKAESLFGGYKPVDSYANYHLAFSENEIDCHFSDSISIEWEIFMASVADDSIKARDVCIVGVARTPMGSFLGSLSSLSATKLGSIAIECALKRAGVHPSMVQEVFFGNVLTANLGQAPARQAALGAGIPNSVICTTINKVCASGMKATMIAAQTIKVGVNDVVVAGGMESMSNAPKYISTGRTGSRLGHDTIIDGMLKDGLWDVYNDFGMGVCAELCADQHNITREEQDSYAIKSFECGLAAESSGAFSWEIVPVEVSGGRGKPSAIVDKDEGLGKFDASKLRKLRPSFKEKGGSVTAGNASSISDGAAALVLVSGAMAAKLGLKVIARIRGYADAAQAPELFTTAPAIAIPKAISNSGLKASNIDFYEINEAFSVVALANQKLLNIDPERLNVHGGAVSLGHPIGCSGARILVTLLGVLRQKNGTFGVAGVCNGGGGASAVVLELINDRPVARVARSML</sequence>
<feature type="domain" description="Fe2OG dioxygenase" evidence="7">
    <location>
        <begin position="135"/>
        <end position="253"/>
    </location>
</feature>
<dbReference type="InterPro" id="IPR020610">
    <property type="entry name" value="Thiolase_AS"/>
</dbReference>
<dbReference type="PANTHER" id="PTHR18919:SF163">
    <property type="entry name" value="ACETYL-COA ACETYLTRANSFERASE, CYTOSOLIC 1-LIKE"/>
    <property type="match status" value="1"/>
</dbReference>